<reference evidence="1" key="2">
    <citation type="submission" date="2020-11" db="EMBL/GenBank/DDBJ databases">
        <authorList>
            <person name="McCartney M.A."/>
            <person name="Auch B."/>
            <person name="Kono T."/>
            <person name="Mallez S."/>
            <person name="Becker A."/>
            <person name="Gohl D.M."/>
            <person name="Silverstein K.A.T."/>
            <person name="Koren S."/>
            <person name="Bechman K.B."/>
            <person name="Herman A."/>
            <person name="Abrahante J.E."/>
            <person name="Garbe J."/>
        </authorList>
    </citation>
    <scope>NUCLEOTIDE SEQUENCE</scope>
    <source>
        <strain evidence="1">Duluth1</strain>
        <tissue evidence="1">Whole animal</tissue>
    </source>
</reference>
<evidence type="ECO:0000313" key="2">
    <source>
        <dbReference type="Proteomes" id="UP000828390"/>
    </source>
</evidence>
<sequence length="110" mass="12129">MTDVSLHEKTYITDSPKNMLLTLASDGSVLATFMHPVLEWPIGVHVSPAGQVLVCGEESSTILQIDNMGNRKLVTMATKKDPWSVCYNSNNYSIIVGQNGNNKIMVYKVK</sequence>
<dbReference type="SUPFAM" id="SSF101898">
    <property type="entry name" value="NHL repeat"/>
    <property type="match status" value="1"/>
</dbReference>
<evidence type="ECO:0000313" key="1">
    <source>
        <dbReference type="EMBL" id="KAH3691985.1"/>
    </source>
</evidence>
<organism evidence="1 2">
    <name type="scientific">Dreissena polymorpha</name>
    <name type="common">Zebra mussel</name>
    <name type="synonym">Mytilus polymorpha</name>
    <dbReference type="NCBI Taxonomy" id="45954"/>
    <lineage>
        <taxon>Eukaryota</taxon>
        <taxon>Metazoa</taxon>
        <taxon>Spiralia</taxon>
        <taxon>Lophotrochozoa</taxon>
        <taxon>Mollusca</taxon>
        <taxon>Bivalvia</taxon>
        <taxon>Autobranchia</taxon>
        <taxon>Heteroconchia</taxon>
        <taxon>Euheterodonta</taxon>
        <taxon>Imparidentia</taxon>
        <taxon>Neoheterodontei</taxon>
        <taxon>Myida</taxon>
        <taxon>Dreissenoidea</taxon>
        <taxon>Dreissenidae</taxon>
        <taxon>Dreissena</taxon>
    </lineage>
</organism>
<dbReference type="AlphaFoldDB" id="A0A9D3Y486"/>
<protein>
    <submittedName>
        <fullName evidence="1">Uncharacterized protein</fullName>
    </submittedName>
</protein>
<comment type="caution">
    <text evidence="1">The sequence shown here is derived from an EMBL/GenBank/DDBJ whole genome shotgun (WGS) entry which is preliminary data.</text>
</comment>
<dbReference type="Proteomes" id="UP000828390">
    <property type="component" value="Unassembled WGS sequence"/>
</dbReference>
<reference evidence="1" key="1">
    <citation type="journal article" date="2019" name="bioRxiv">
        <title>The Genome of the Zebra Mussel, Dreissena polymorpha: A Resource for Invasive Species Research.</title>
        <authorList>
            <person name="McCartney M.A."/>
            <person name="Auch B."/>
            <person name="Kono T."/>
            <person name="Mallez S."/>
            <person name="Zhang Y."/>
            <person name="Obille A."/>
            <person name="Becker A."/>
            <person name="Abrahante J.E."/>
            <person name="Garbe J."/>
            <person name="Badalamenti J.P."/>
            <person name="Herman A."/>
            <person name="Mangelson H."/>
            <person name="Liachko I."/>
            <person name="Sullivan S."/>
            <person name="Sone E.D."/>
            <person name="Koren S."/>
            <person name="Silverstein K.A.T."/>
            <person name="Beckman K.B."/>
            <person name="Gohl D.M."/>
        </authorList>
    </citation>
    <scope>NUCLEOTIDE SEQUENCE</scope>
    <source>
        <strain evidence="1">Duluth1</strain>
        <tissue evidence="1">Whole animal</tissue>
    </source>
</reference>
<accession>A0A9D3Y486</accession>
<name>A0A9D3Y486_DREPO</name>
<dbReference type="Gene3D" id="2.120.10.30">
    <property type="entry name" value="TolB, C-terminal domain"/>
    <property type="match status" value="1"/>
</dbReference>
<proteinExistence type="predicted"/>
<dbReference type="InterPro" id="IPR011042">
    <property type="entry name" value="6-blade_b-propeller_TolB-like"/>
</dbReference>
<keyword evidence="2" id="KW-1185">Reference proteome</keyword>
<gene>
    <name evidence="1" type="ORF">DPMN_191400</name>
</gene>
<dbReference type="EMBL" id="JAIWYP010000027">
    <property type="protein sequence ID" value="KAH3691985.1"/>
    <property type="molecule type" value="Genomic_DNA"/>
</dbReference>